<proteinExistence type="predicted"/>
<dbReference type="RefSeq" id="XP_022295297.1">
    <property type="nucleotide sequence ID" value="XM_022439589.1"/>
</dbReference>
<reference evidence="2" key="1">
    <citation type="submission" date="2025-08" db="UniProtKB">
        <authorList>
            <consortium name="RefSeq"/>
        </authorList>
    </citation>
    <scope>IDENTIFICATION</scope>
    <source>
        <tissue evidence="2">Whole sample</tissue>
    </source>
</reference>
<protein>
    <submittedName>
        <fullName evidence="2">Uncharacterized protein LOC111105349</fullName>
    </submittedName>
</protein>
<evidence type="ECO:0000313" key="1">
    <source>
        <dbReference type="Proteomes" id="UP000694844"/>
    </source>
</evidence>
<dbReference type="GeneID" id="111105349"/>
<dbReference type="Proteomes" id="UP000694844">
    <property type="component" value="Chromosome 7"/>
</dbReference>
<accession>A0A8B8AVI7</accession>
<name>A0A8B8AVI7_CRAVI</name>
<dbReference type="OrthoDB" id="9948935at2759"/>
<keyword evidence="1" id="KW-1185">Reference proteome</keyword>
<dbReference type="KEGG" id="cvn:111105349"/>
<organism evidence="1 2">
    <name type="scientific">Crassostrea virginica</name>
    <name type="common">Eastern oyster</name>
    <dbReference type="NCBI Taxonomy" id="6565"/>
    <lineage>
        <taxon>Eukaryota</taxon>
        <taxon>Metazoa</taxon>
        <taxon>Spiralia</taxon>
        <taxon>Lophotrochozoa</taxon>
        <taxon>Mollusca</taxon>
        <taxon>Bivalvia</taxon>
        <taxon>Autobranchia</taxon>
        <taxon>Pteriomorphia</taxon>
        <taxon>Ostreida</taxon>
        <taxon>Ostreoidea</taxon>
        <taxon>Ostreidae</taxon>
        <taxon>Crassostrea</taxon>
    </lineage>
</organism>
<evidence type="ECO:0000313" key="2">
    <source>
        <dbReference type="RefSeq" id="XP_022295297.1"/>
    </source>
</evidence>
<sequence length="191" mass="21649">MSLPESIVDKLADVKSQLSDLRRQDIDLMRQLIQISESIQKLNKSKFPPDNHVISRTFVTKVNGKKGYVGVNIVPPEALTEPEAPLLRRQSAPNITPYHLKSASISSMEDFCASDEEYGTPVNSVSDPNQLSVNSNFLLSHRPYLSTRRFSDIVTKFPIVHRSSDTEYEKILMRNIKLWKEGQLDSDSVFV</sequence>
<dbReference type="AlphaFoldDB" id="A0A8B8AVI7"/>
<gene>
    <name evidence="2" type="primary">LOC111105349</name>
</gene>